<accession>A0ABR3TIB6</accession>
<dbReference type="EMBL" id="JAKEKT020000066">
    <property type="protein sequence ID" value="KAL1639253.1"/>
    <property type="molecule type" value="Genomic_DNA"/>
</dbReference>
<dbReference type="SUPFAM" id="SSF51735">
    <property type="entry name" value="NAD(P)-binding Rossmann-fold domains"/>
    <property type="match status" value="1"/>
</dbReference>
<sequence length="349" mass="37002">MYAYLQIQRRRDQQLRENGLSQWFTLTAPTLGSPSATSPSSVLRSALAGQDLVISTGGGGGGNYYADQTRLVNAAVQARVPRFVPAEFGADSLSAGVAGRLPPHAARARLVGFLRAMESEGSSEQQQQQPPEPVANGGSNGCAGANGCCAHDHGNGDDQVEVRTSGGFHDPFSWVAVAAGTLLGERLGDLGFDVKWQSATVYYGSGSGDRQASFAVSSLGWVGRSVARVVERWESVRNCYLYAAGCVTTADEVVACLQKATGKEWSVGEVEVEECVREAERCLQRGFPDAGIALMERSVLYDTSLGAVESFRTKSANDLLGLGQEKVEDIVTGAVHDFQNHGRADCGCS</sequence>
<evidence type="ECO:0000259" key="4">
    <source>
        <dbReference type="Pfam" id="PF05368"/>
    </source>
</evidence>
<dbReference type="Pfam" id="PF05368">
    <property type="entry name" value="NmrA"/>
    <property type="match status" value="1"/>
</dbReference>
<protein>
    <recommendedName>
        <fullName evidence="4">NmrA-like domain-containing protein</fullName>
    </recommendedName>
</protein>
<feature type="domain" description="NmrA-like" evidence="4">
    <location>
        <begin position="41"/>
        <end position="115"/>
    </location>
</feature>
<keyword evidence="6" id="KW-1185">Reference proteome</keyword>
<dbReference type="PANTHER" id="PTHR47706">
    <property type="entry name" value="NMRA-LIKE FAMILY PROTEIN"/>
    <property type="match status" value="1"/>
</dbReference>
<dbReference type="Proteomes" id="UP001521184">
    <property type="component" value="Unassembled WGS sequence"/>
</dbReference>
<keyword evidence="2" id="KW-0560">Oxidoreductase</keyword>
<proteinExistence type="predicted"/>
<evidence type="ECO:0000313" key="5">
    <source>
        <dbReference type="EMBL" id="KAL1639253.1"/>
    </source>
</evidence>
<keyword evidence="1" id="KW-0521">NADP</keyword>
<comment type="caution">
    <text evidence="5">The sequence shown here is derived from an EMBL/GenBank/DDBJ whole genome shotgun (WGS) entry which is preliminary data.</text>
</comment>
<evidence type="ECO:0000256" key="3">
    <source>
        <dbReference type="SAM" id="MobiDB-lite"/>
    </source>
</evidence>
<dbReference type="InterPro" id="IPR051609">
    <property type="entry name" value="NmrA/Isoflavone_reductase-like"/>
</dbReference>
<name>A0ABR3TIB6_9PEZI</name>
<evidence type="ECO:0000313" key="6">
    <source>
        <dbReference type="Proteomes" id="UP001521184"/>
    </source>
</evidence>
<dbReference type="Gene3D" id="3.40.50.720">
    <property type="entry name" value="NAD(P)-binding Rossmann-like Domain"/>
    <property type="match status" value="1"/>
</dbReference>
<dbReference type="InterPro" id="IPR008030">
    <property type="entry name" value="NmrA-like"/>
</dbReference>
<gene>
    <name evidence="5" type="ORF">SLS58_008095</name>
</gene>
<dbReference type="InterPro" id="IPR036291">
    <property type="entry name" value="NAD(P)-bd_dom_sf"/>
</dbReference>
<organism evidence="5 6">
    <name type="scientific">Diplodia intermedia</name>
    <dbReference type="NCBI Taxonomy" id="856260"/>
    <lineage>
        <taxon>Eukaryota</taxon>
        <taxon>Fungi</taxon>
        <taxon>Dikarya</taxon>
        <taxon>Ascomycota</taxon>
        <taxon>Pezizomycotina</taxon>
        <taxon>Dothideomycetes</taxon>
        <taxon>Dothideomycetes incertae sedis</taxon>
        <taxon>Botryosphaeriales</taxon>
        <taxon>Botryosphaeriaceae</taxon>
        <taxon>Diplodia</taxon>
    </lineage>
</organism>
<evidence type="ECO:0000256" key="1">
    <source>
        <dbReference type="ARBA" id="ARBA00022857"/>
    </source>
</evidence>
<reference evidence="5 6" key="1">
    <citation type="journal article" date="2023" name="Plant Dis.">
        <title>First Report of Diplodia intermedia Causing Canker and Dieback Diseases on Apple Trees in Canada.</title>
        <authorList>
            <person name="Ellouze W."/>
            <person name="Ilyukhin E."/>
            <person name="Sulman M."/>
            <person name="Ali S."/>
        </authorList>
    </citation>
    <scope>NUCLEOTIDE SEQUENCE [LARGE SCALE GENOMIC DNA]</scope>
    <source>
        <strain evidence="5 6">M45-28</strain>
    </source>
</reference>
<feature type="compositionally biased region" description="Low complexity" evidence="3">
    <location>
        <begin position="119"/>
        <end position="129"/>
    </location>
</feature>
<dbReference type="PANTHER" id="PTHR47706:SF10">
    <property type="entry name" value="NMRA-LIKE DOMAIN-CONTAINING PROTEIN"/>
    <property type="match status" value="1"/>
</dbReference>
<evidence type="ECO:0000256" key="2">
    <source>
        <dbReference type="ARBA" id="ARBA00023002"/>
    </source>
</evidence>
<feature type="region of interest" description="Disordered" evidence="3">
    <location>
        <begin position="117"/>
        <end position="139"/>
    </location>
</feature>